<organism evidence="6 7">
    <name type="scientific">Dipteronia sinensis</name>
    <dbReference type="NCBI Taxonomy" id="43782"/>
    <lineage>
        <taxon>Eukaryota</taxon>
        <taxon>Viridiplantae</taxon>
        <taxon>Streptophyta</taxon>
        <taxon>Embryophyta</taxon>
        <taxon>Tracheophyta</taxon>
        <taxon>Spermatophyta</taxon>
        <taxon>Magnoliopsida</taxon>
        <taxon>eudicotyledons</taxon>
        <taxon>Gunneridae</taxon>
        <taxon>Pentapetalae</taxon>
        <taxon>rosids</taxon>
        <taxon>malvids</taxon>
        <taxon>Sapindales</taxon>
        <taxon>Sapindaceae</taxon>
        <taxon>Hippocastanoideae</taxon>
        <taxon>Acereae</taxon>
        <taxon>Dipteronia</taxon>
    </lineage>
</organism>
<name>A0AAE0A1D6_9ROSI</name>
<feature type="region of interest" description="Disordered" evidence="4">
    <location>
        <begin position="1"/>
        <end position="37"/>
    </location>
</feature>
<evidence type="ECO:0000256" key="2">
    <source>
        <dbReference type="ARBA" id="ARBA00022553"/>
    </source>
</evidence>
<keyword evidence="3" id="KW-0539">Nucleus</keyword>
<reference evidence="6" key="1">
    <citation type="journal article" date="2023" name="Plant J.">
        <title>Genome sequences and population genomics provide insights into the demographic history, inbreeding, and mutation load of two 'living fossil' tree species of Dipteronia.</title>
        <authorList>
            <person name="Feng Y."/>
            <person name="Comes H.P."/>
            <person name="Chen J."/>
            <person name="Zhu S."/>
            <person name="Lu R."/>
            <person name="Zhang X."/>
            <person name="Li P."/>
            <person name="Qiu J."/>
            <person name="Olsen K.M."/>
            <person name="Qiu Y."/>
        </authorList>
    </citation>
    <scope>NUCLEOTIDE SEQUENCE</scope>
    <source>
        <strain evidence="6">NBL</strain>
    </source>
</reference>
<feature type="compositionally biased region" description="Pro residues" evidence="4">
    <location>
        <begin position="108"/>
        <end position="117"/>
    </location>
</feature>
<evidence type="ECO:0000256" key="4">
    <source>
        <dbReference type="SAM" id="MobiDB-lite"/>
    </source>
</evidence>
<keyword evidence="7" id="KW-1185">Reference proteome</keyword>
<dbReference type="EMBL" id="JANJYJ010000007">
    <property type="protein sequence ID" value="KAK3198919.1"/>
    <property type="molecule type" value="Genomic_DNA"/>
</dbReference>
<feature type="domain" description="VQ" evidence="5">
    <location>
        <begin position="75"/>
        <end position="101"/>
    </location>
</feature>
<dbReference type="GO" id="GO:0005634">
    <property type="term" value="C:nucleus"/>
    <property type="evidence" value="ECO:0007669"/>
    <property type="project" value="UniProtKB-SubCell"/>
</dbReference>
<evidence type="ECO:0000259" key="5">
    <source>
        <dbReference type="Pfam" id="PF05678"/>
    </source>
</evidence>
<dbReference type="PANTHER" id="PTHR33402">
    <property type="entry name" value="VQ MOTIF-CONTAINING PROTEIN 11-LIKE"/>
    <property type="match status" value="1"/>
</dbReference>
<feature type="compositionally biased region" description="Low complexity" evidence="4">
    <location>
        <begin position="211"/>
        <end position="221"/>
    </location>
</feature>
<protein>
    <recommendedName>
        <fullName evidence="5">VQ domain-containing protein</fullName>
    </recommendedName>
</protein>
<evidence type="ECO:0000313" key="6">
    <source>
        <dbReference type="EMBL" id="KAK3198919.1"/>
    </source>
</evidence>
<proteinExistence type="predicted"/>
<feature type="region of interest" description="Disordered" evidence="4">
    <location>
        <begin position="202"/>
        <end position="266"/>
    </location>
</feature>
<feature type="region of interest" description="Disordered" evidence="4">
    <location>
        <begin position="52"/>
        <end position="78"/>
    </location>
</feature>
<dbReference type="InterPro" id="IPR008889">
    <property type="entry name" value="VQ"/>
</dbReference>
<accession>A0AAE0A1D6</accession>
<feature type="compositionally biased region" description="Low complexity" evidence="4">
    <location>
        <begin position="13"/>
        <end position="37"/>
    </location>
</feature>
<dbReference type="Proteomes" id="UP001281410">
    <property type="component" value="Unassembled WGS sequence"/>
</dbReference>
<dbReference type="AlphaFoldDB" id="A0AAE0A1D6"/>
<comment type="subcellular location">
    <subcellularLocation>
        <location evidence="1">Nucleus</location>
    </subcellularLocation>
</comment>
<dbReference type="InterPro" id="IPR039611">
    <property type="entry name" value="VQ_4/11/13/19/31/33"/>
</dbReference>
<evidence type="ECO:0000256" key="3">
    <source>
        <dbReference type="ARBA" id="ARBA00023242"/>
    </source>
</evidence>
<evidence type="ECO:0000256" key="1">
    <source>
        <dbReference type="ARBA" id="ARBA00004123"/>
    </source>
</evidence>
<feature type="region of interest" description="Disordered" evidence="4">
    <location>
        <begin position="98"/>
        <end position="123"/>
    </location>
</feature>
<dbReference type="PANTHER" id="PTHR33402:SF17">
    <property type="entry name" value="VQ MOTIF-CONTAINING PROTEIN 33"/>
    <property type="match status" value="1"/>
</dbReference>
<evidence type="ECO:0000313" key="7">
    <source>
        <dbReference type="Proteomes" id="UP001281410"/>
    </source>
</evidence>
<keyword evidence="2" id="KW-0597">Phosphoprotein</keyword>
<sequence length="266" mass="28803">MEIATRTQESSRRNPSSSSPINSPRSNGSNSNSNININGVQFHHHTTITATATTATINPPISPIPPIPRSTETNPYPTTFVQADTTNFKQVVQMLTGSSETAKHASDPSPPPPPPPTTTITKSSNFVIPPIKTTTPKKQNFKLYERRANNFKNSLMINTLVNNNSNCSNSSSFSPRNNMPEILSPSLLDFPKLALSSPVTPLNIDDPFNRSSPSLGTSSSSSEEERAIAEKGFYLHPSPISTPRDHEPQLLPLFPLTSPRVSGSSS</sequence>
<comment type="caution">
    <text evidence="6">The sequence shown here is derived from an EMBL/GenBank/DDBJ whole genome shotgun (WGS) entry which is preliminary data.</text>
</comment>
<dbReference type="Pfam" id="PF05678">
    <property type="entry name" value="VQ"/>
    <property type="match status" value="1"/>
</dbReference>
<gene>
    <name evidence="6" type="ORF">Dsin_022334</name>
</gene>